<sequence length="207" mass="24215">MTELNKIYLFRMTHIENIPHILKYGITHKNSNNCNKNYIPIGDNSIISTRNHYQLNSGKTIGDYIPFYFATRTPMLYVIQKGFNGVKPTKPEDIIYCVTSVKQILDINLNFIFTDGHANNHFTSEYSKNQINNINNILDYETINCRDWRDENDLDKKRRKEAEFLLEADLPLNNILGYICFNKAAQDKLISFGIKLNKIVIKPQHYF</sequence>
<dbReference type="EMBL" id="JAJNAY010000001">
    <property type="protein sequence ID" value="MCD1116939.1"/>
    <property type="molecule type" value="Genomic_DNA"/>
</dbReference>
<dbReference type="GO" id="GO:0016757">
    <property type="term" value="F:glycosyltransferase activity"/>
    <property type="evidence" value="ECO:0007669"/>
    <property type="project" value="UniProtKB-UniRule"/>
</dbReference>
<keyword evidence="4 6" id="KW-0548">Nucleotidyltransferase</keyword>
<comment type="catalytic activity">
    <reaction evidence="6">
        <text>a thymidine in DNA + NAD(+) = an N-(ADP-alpha-D-ribosyl)-thymidine in DNA + nicotinamide + H(+)</text>
        <dbReference type="Rhea" id="RHEA:71651"/>
        <dbReference type="Rhea" id="RHEA-COMP:13556"/>
        <dbReference type="Rhea" id="RHEA-COMP:18051"/>
        <dbReference type="ChEBI" id="CHEBI:15378"/>
        <dbReference type="ChEBI" id="CHEBI:17154"/>
        <dbReference type="ChEBI" id="CHEBI:57540"/>
        <dbReference type="ChEBI" id="CHEBI:137386"/>
        <dbReference type="ChEBI" id="CHEBI:191199"/>
    </reaction>
</comment>
<dbReference type="GO" id="GO:0003677">
    <property type="term" value="F:DNA binding"/>
    <property type="evidence" value="ECO:0007669"/>
    <property type="project" value="UniProtKB-UniRule"/>
</dbReference>
<organism evidence="8 9">
    <name type="scientific">Chryseobacterium turcicum</name>
    <dbReference type="NCBI Taxonomy" id="2898076"/>
    <lineage>
        <taxon>Bacteria</taxon>
        <taxon>Pseudomonadati</taxon>
        <taxon>Bacteroidota</taxon>
        <taxon>Flavobacteriia</taxon>
        <taxon>Flavobacteriales</taxon>
        <taxon>Weeksellaceae</taxon>
        <taxon>Chryseobacterium group</taxon>
        <taxon>Chryseobacterium</taxon>
    </lineage>
</organism>
<keyword evidence="1 6" id="KW-1277">Toxin-antitoxin system</keyword>
<dbReference type="RefSeq" id="WP_230668699.1">
    <property type="nucleotide sequence ID" value="NZ_JAJNAY010000001.1"/>
</dbReference>
<dbReference type="InterPro" id="IPR029494">
    <property type="entry name" value="DarT"/>
</dbReference>
<evidence type="ECO:0000313" key="8">
    <source>
        <dbReference type="EMBL" id="MCD1116939.1"/>
    </source>
</evidence>
<gene>
    <name evidence="8" type="ORF">LO744_08735</name>
</gene>
<dbReference type="Pfam" id="PF14487">
    <property type="entry name" value="DarT"/>
    <property type="match status" value="1"/>
</dbReference>
<feature type="domain" description="DarT" evidence="7">
    <location>
        <begin position="7"/>
        <end position="207"/>
    </location>
</feature>
<keyword evidence="2 6" id="KW-0328">Glycosyltransferase</keyword>
<name>A0A9Q3YVF6_9FLAO</name>
<evidence type="ECO:0000256" key="4">
    <source>
        <dbReference type="ARBA" id="ARBA00022695"/>
    </source>
</evidence>
<reference evidence="8" key="1">
    <citation type="submission" date="2021-11" db="EMBL/GenBank/DDBJ databases">
        <title>Description of novel Chryseobacterium species.</title>
        <authorList>
            <person name="Saticioglu I.B."/>
            <person name="Ay H."/>
            <person name="Altun S."/>
            <person name="Duman M."/>
        </authorList>
    </citation>
    <scope>NUCLEOTIDE SEQUENCE</scope>
    <source>
        <strain evidence="8">C-17</strain>
    </source>
</reference>
<accession>A0A9Q3YVF6</accession>
<evidence type="ECO:0000259" key="7">
    <source>
        <dbReference type="PROSITE" id="PS52018"/>
    </source>
</evidence>
<keyword evidence="5 6" id="KW-0238">DNA-binding</keyword>
<dbReference type="PROSITE" id="PS52018">
    <property type="entry name" value="DART"/>
    <property type="match status" value="1"/>
</dbReference>
<evidence type="ECO:0000256" key="1">
    <source>
        <dbReference type="ARBA" id="ARBA00022649"/>
    </source>
</evidence>
<feature type="binding site" evidence="6">
    <location>
        <begin position="11"/>
        <end position="13"/>
    </location>
    <ligand>
        <name>NAD(+)</name>
        <dbReference type="ChEBI" id="CHEBI:57540"/>
    </ligand>
</feature>
<evidence type="ECO:0000256" key="3">
    <source>
        <dbReference type="ARBA" id="ARBA00022679"/>
    </source>
</evidence>
<comment type="caution">
    <text evidence="8">The sequence shown here is derived from an EMBL/GenBank/DDBJ whole genome shotgun (WGS) entry which is preliminary data.</text>
</comment>
<evidence type="ECO:0000256" key="2">
    <source>
        <dbReference type="ARBA" id="ARBA00022676"/>
    </source>
</evidence>
<evidence type="ECO:0000313" key="9">
    <source>
        <dbReference type="Proteomes" id="UP001108025"/>
    </source>
</evidence>
<keyword evidence="9" id="KW-1185">Reference proteome</keyword>
<evidence type="ECO:0000256" key="6">
    <source>
        <dbReference type="PROSITE-ProRule" id="PRU01362"/>
    </source>
</evidence>
<evidence type="ECO:0000256" key="5">
    <source>
        <dbReference type="ARBA" id="ARBA00023125"/>
    </source>
</evidence>
<dbReference type="AlphaFoldDB" id="A0A9Q3YVF6"/>
<feature type="active site" description="Proton acceptor" evidence="6">
    <location>
        <position position="50"/>
    </location>
</feature>
<dbReference type="GO" id="GO:0016779">
    <property type="term" value="F:nucleotidyltransferase activity"/>
    <property type="evidence" value="ECO:0007669"/>
    <property type="project" value="UniProtKB-UniRule"/>
</dbReference>
<dbReference type="Proteomes" id="UP001108025">
    <property type="component" value="Unassembled WGS sequence"/>
</dbReference>
<feature type="active site" evidence="6">
    <location>
        <position position="163"/>
    </location>
</feature>
<proteinExistence type="inferred from homology"/>
<comment type="similarity">
    <text evidence="6">Belongs to the DarT ADP-ribosyltransferase family.</text>
</comment>
<feature type="binding site" evidence="6">
    <location>
        <position position="50"/>
    </location>
    <ligand>
        <name>NAD(+)</name>
        <dbReference type="ChEBI" id="CHEBI:57540"/>
    </ligand>
</feature>
<keyword evidence="3 6" id="KW-0808">Transferase</keyword>
<protein>
    <submittedName>
        <fullName evidence="8">DUF4433 domain-containing protein</fullName>
    </submittedName>
</protein>
<comment type="caution">
    <text evidence="6">Lacks conserved residue(s) required for the propagation of feature annotation.</text>
</comment>